<accession>A0A1E7LVN4</accession>
<keyword evidence="5" id="KW-1185">Reference proteome</keyword>
<dbReference type="InterPro" id="IPR038718">
    <property type="entry name" value="SNF2-like_sf"/>
</dbReference>
<dbReference type="SMART" id="SM00487">
    <property type="entry name" value="DEXDc"/>
    <property type="match status" value="1"/>
</dbReference>
<keyword evidence="4" id="KW-0067">ATP-binding</keyword>
<dbReference type="InterPro" id="IPR000330">
    <property type="entry name" value="SNF2_N"/>
</dbReference>
<dbReference type="Proteomes" id="UP000175971">
    <property type="component" value="Unassembled WGS sequence"/>
</dbReference>
<keyword evidence="1" id="KW-0378">Hydrolase</keyword>
<dbReference type="PROSITE" id="PS51194">
    <property type="entry name" value="HELICASE_CTER"/>
    <property type="match status" value="1"/>
</dbReference>
<dbReference type="PATRIC" id="fig|518642.7.peg.5370"/>
<organism evidence="4 5">
    <name type="scientific">Streptomyces nanshensis</name>
    <dbReference type="NCBI Taxonomy" id="518642"/>
    <lineage>
        <taxon>Bacteria</taxon>
        <taxon>Bacillati</taxon>
        <taxon>Actinomycetota</taxon>
        <taxon>Actinomycetes</taxon>
        <taxon>Kitasatosporales</taxon>
        <taxon>Streptomycetaceae</taxon>
        <taxon>Streptomyces</taxon>
    </lineage>
</organism>
<dbReference type="OrthoDB" id="9760715at2"/>
<dbReference type="Gene3D" id="3.40.50.10810">
    <property type="entry name" value="Tandem AAA-ATPase domain"/>
    <property type="match status" value="1"/>
</dbReference>
<dbReference type="GO" id="GO:0016787">
    <property type="term" value="F:hydrolase activity"/>
    <property type="evidence" value="ECO:0007669"/>
    <property type="project" value="UniProtKB-KW"/>
</dbReference>
<dbReference type="PANTHER" id="PTHR10799">
    <property type="entry name" value="SNF2/RAD54 HELICASE FAMILY"/>
    <property type="match status" value="1"/>
</dbReference>
<dbReference type="InterPro" id="IPR014001">
    <property type="entry name" value="Helicase_ATP-bd"/>
</dbReference>
<evidence type="ECO:0000256" key="1">
    <source>
        <dbReference type="ARBA" id="ARBA00022801"/>
    </source>
</evidence>
<proteinExistence type="predicted"/>
<comment type="caution">
    <text evidence="4">The sequence shown here is derived from an EMBL/GenBank/DDBJ whole genome shotgun (WGS) entry which is preliminary data.</text>
</comment>
<dbReference type="FunFam" id="3.40.50.10810:FF:000031">
    <property type="entry name" value="Helicase, SNF2/RAD54 family"/>
    <property type="match status" value="1"/>
</dbReference>
<dbReference type="FunFam" id="3.40.50.300:FF:000533">
    <property type="entry name" value="Helicase, Snf2 family"/>
    <property type="match status" value="1"/>
</dbReference>
<dbReference type="GO" id="GO:0005524">
    <property type="term" value="F:ATP binding"/>
    <property type="evidence" value="ECO:0007669"/>
    <property type="project" value="InterPro"/>
</dbReference>
<evidence type="ECO:0000259" key="3">
    <source>
        <dbReference type="PROSITE" id="PS51194"/>
    </source>
</evidence>
<dbReference type="Pfam" id="PF00271">
    <property type="entry name" value="Helicase_C"/>
    <property type="match status" value="1"/>
</dbReference>
<name>A0A1E7LVN4_9ACTN</name>
<keyword evidence="4" id="KW-0347">Helicase</keyword>
<evidence type="ECO:0000313" key="5">
    <source>
        <dbReference type="Proteomes" id="UP000175971"/>
    </source>
</evidence>
<feature type="domain" description="Helicase ATP-binding" evidence="2">
    <location>
        <begin position="454"/>
        <end position="612"/>
    </location>
</feature>
<dbReference type="InterPro" id="IPR001650">
    <property type="entry name" value="Helicase_C-like"/>
</dbReference>
<gene>
    <name evidence="4" type="ORF">AN221_13590</name>
</gene>
<reference evidence="4 5" key="1">
    <citation type="journal article" date="2016" name="Front. Microbiol.">
        <title>Comparative Genomics Analysis of Streptomyces Species Reveals Their Adaptation to the Marine Environment and Their Diversity at the Genomic Level.</title>
        <authorList>
            <person name="Tian X."/>
            <person name="Zhang Z."/>
            <person name="Yang T."/>
            <person name="Chen M."/>
            <person name="Li J."/>
            <person name="Chen F."/>
            <person name="Yang J."/>
            <person name="Li W."/>
            <person name="Zhang B."/>
            <person name="Zhang Z."/>
            <person name="Wu J."/>
            <person name="Zhang C."/>
            <person name="Long L."/>
            <person name="Xiao J."/>
        </authorList>
    </citation>
    <scope>NUCLEOTIDE SEQUENCE [LARGE SCALE GENOMIC DNA]</scope>
    <source>
        <strain evidence="4 5">SCSIO M10372</strain>
    </source>
</reference>
<dbReference type="AlphaFoldDB" id="A0A1E7LVN4"/>
<dbReference type="SUPFAM" id="SSF52540">
    <property type="entry name" value="P-loop containing nucleoside triphosphate hydrolases"/>
    <property type="match status" value="2"/>
</dbReference>
<dbReference type="InterPro" id="IPR027417">
    <property type="entry name" value="P-loop_NTPase"/>
</dbReference>
<dbReference type="Pfam" id="PF12419">
    <property type="entry name" value="DUF3670"/>
    <property type="match status" value="1"/>
</dbReference>
<dbReference type="GO" id="GO:0004386">
    <property type="term" value="F:helicase activity"/>
    <property type="evidence" value="ECO:0007669"/>
    <property type="project" value="UniProtKB-KW"/>
</dbReference>
<sequence>MFFRPAASMGAPGKVTVPEGAVLGERETTVVRPRRDGVRSARAPYWWMPLDLALPVLARSRLDGDGEESCQFWGAASLFALQLLARGRMRPDVTASGFDTWRTGAVLPDEQEYFEVLAEAMPPSARALPLGVNSYPPSVPGRSFLLGAFLDAVADSLARTPGGSGPYAASAPQHVPHLTLGRGARPAGAAVSVQISLRLEIEDAGDTGVRAVVQVRDVDPPQDLVDAGALWRRPAPPGSSDAARQEGAMVALRGAARAWLPLRRLLEVPVPDALEVRAEEVDDLFGDAVNALAAAGCEVHWPRDLVRSLTVRAVLGPKKPGSAPSGRLSPDALLGFRWQAALGEDGDLTDGEMEKLAEAKRPFVRLRDQWVRVDAAVLRKARRRKLADLAAFDAVAAALTGQAEVDGEVIEVEPAGWLATLRTVLTSPVPETTPPKALAGTLRPYQRHGLSWMQQLTSNGLGCCLADDMGLGKTITLIALHLTRQEAEATSGPTLVVCPASLLGGWEREIGRFAPATGVRRFHGPGRTLADLDQTGFVLTTYGTARLDAERLAGVDWSLVVLDEAQHVKNAASSTARALRTIPSRGRVALTGTPVENDLSELWSVLDWATPGLLGPLKTFRTRFAKPIETNRDPAATAQLGKLIRPFVLRRRKSDPGIAPELPPKTETAQYARLTREQTVLYEAVVRETMVQIEAAEGIARRGLVLKLLTSLRQICNHPAQYLKETASPRLAGRSGKLDLFDDLLGVMLAEQQSVLVFTQYVEMARLVSARLEQQHIEHRTLHGGTPVPARPALVDSFQNGDYPVFLLSLRAAGTGLTLTRAQHVVFLDQWWNPAVMDQAADRAYRIGTRHPVQVHSLISEGTVEERIAELLAAKKDLADTVLADVSSGLTELNDEQLLDLIALRSNG</sequence>
<evidence type="ECO:0000259" key="2">
    <source>
        <dbReference type="PROSITE" id="PS51192"/>
    </source>
</evidence>
<dbReference type="Gene3D" id="3.40.50.300">
    <property type="entry name" value="P-loop containing nucleotide triphosphate hydrolases"/>
    <property type="match status" value="1"/>
</dbReference>
<dbReference type="PROSITE" id="PS51192">
    <property type="entry name" value="HELICASE_ATP_BIND_1"/>
    <property type="match status" value="1"/>
</dbReference>
<feature type="domain" description="Helicase C-terminal" evidence="3">
    <location>
        <begin position="740"/>
        <end position="894"/>
    </location>
</feature>
<dbReference type="CDD" id="cd18793">
    <property type="entry name" value="SF2_C_SNF"/>
    <property type="match status" value="1"/>
</dbReference>
<dbReference type="InterPro" id="IPR022138">
    <property type="entry name" value="DUF3670"/>
</dbReference>
<dbReference type="InterPro" id="IPR049730">
    <property type="entry name" value="SNF2/RAD54-like_C"/>
</dbReference>
<protein>
    <submittedName>
        <fullName evidence="4">Helicase</fullName>
    </submittedName>
</protein>
<dbReference type="Pfam" id="PF00176">
    <property type="entry name" value="SNF2-rel_dom"/>
    <property type="match status" value="1"/>
</dbReference>
<dbReference type="SMART" id="SM00490">
    <property type="entry name" value="HELICc"/>
    <property type="match status" value="1"/>
</dbReference>
<dbReference type="EMBL" id="LJGZ01000027">
    <property type="protein sequence ID" value="OEV20244.1"/>
    <property type="molecule type" value="Genomic_DNA"/>
</dbReference>
<evidence type="ECO:0000313" key="4">
    <source>
        <dbReference type="EMBL" id="OEV20244.1"/>
    </source>
</evidence>
<keyword evidence="4" id="KW-0547">Nucleotide-binding</keyword>